<evidence type="ECO:0000313" key="2">
    <source>
        <dbReference type="EMBL" id="KAL2069365.1"/>
    </source>
</evidence>
<reference evidence="2 3" key="1">
    <citation type="journal article" date="2024" name="Commun. Biol.">
        <title>Comparative genomic analysis of thermophilic fungi reveals convergent evolutionary adaptations and gene losses.</title>
        <authorList>
            <person name="Steindorff A.S."/>
            <person name="Aguilar-Pontes M.V."/>
            <person name="Robinson A.J."/>
            <person name="Andreopoulos B."/>
            <person name="LaButti K."/>
            <person name="Kuo A."/>
            <person name="Mondo S."/>
            <person name="Riley R."/>
            <person name="Otillar R."/>
            <person name="Haridas S."/>
            <person name="Lipzen A."/>
            <person name="Grimwood J."/>
            <person name="Schmutz J."/>
            <person name="Clum A."/>
            <person name="Reid I.D."/>
            <person name="Moisan M.C."/>
            <person name="Butler G."/>
            <person name="Nguyen T.T.M."/>
            <person name="Dewar K."/>
            <person name="Conant G."/>
            <person name="Drula E."/>
            <person name="Henrissat B."/>
            <person name="Hansel C."/>
            <person name="Singer S."/>
            <person name="Hutchinson M.I."/>
            <person name="de Vries R.P."/>
            <person name="Natvig D.O."/>
            <person name="Powell A.J."/>
            <person name="Tsang A."/>
            <person name="Grigoriev I.V."/>
        </authorList>
    </citation>
    <scope>NUCLEOTIDE SEQUENCE [LARGE SCALE GENOMIC DNA]</scope>
    <source>
        <strain evidence="2 3">CBS 494.80</strain>
    </source>
</reference>
<proteinExistence type="predicted"/>
<organism evidence="2 3">
    <name type="scientific">Oculimacula yallundae</name>
    <dbReference type="NCBI Taxonomy" id="86028"/>
    <lineage>
        <taxon>Eukaryota</taxon>
        <taxon>Fungi</taxon>
        <taxon>Dikarya</taxon>
        <taxon>Ascomycota</taxon>
        <taxon>Pezizomycotina</taxon>
        <taxon>Leotiomycetes</taxon>
        <taxon>Helotiales</taxon>
        <taxon>Ploettnerulaceae</taxon>
        <taxon>Oculimacula</taxon>
    </lineage>
</organism>
<gene>
    <name evidence="2" type="ORF">VTL71DRAFT_15703</name>
</gene>
<sequence length="166" mass="18660">MKYSTILQAFIVALFGHMVYATAIDTRSLVTRDDDQSPNTEDLIAYQLPDGRRRIDFYDNGALEGYAIETEDGATFFDIDGSEVTLDDIDGDDSELSKRISRWRLALKFAKLIAKWGKRAWDYIYCVGANSMWRCGDDYLQCAQSGTPPWSCIEGIICVGAAARRC</sequence>
<protein>
    <submittedName>
        <fullName evidence="2">Uncharacterized protein</fullName>
    </submittedName>
</protein>
<keyword evidence="3" id="KW-1185">Reference proteome</keyword>
<evidence type="ECO:0000313" key="3">
    <source>
        <dbReference type="Proteomes" id="UP001595075"/>
    </source>
</evidence>
<keyword evidence="1" id="KW-0732">Signal</keyword>
<dbReference type="Proteomes" id="UP001595075">
    <property type="component" value="Unassembled WGS sequence"/>
</dbReference>
<feature type="chain" id="PRO_5045091041" evidence="1">
    <location>
        <begin position="22"/>
        <end position="166"/>
    </location>
</feature>
<comment type="caution">
    <text evidence="2">The sequence shown here is derived from an EMBL/GenBank/DDBJ whole genome shotgun (WGS) entry which is preliminary data.</text>
</comment>
<feature type="signal peptide" evidence="1">
    <location>
        <begin position="1"/>
        <end position="21"/>
    </location>
</feature>
<dbReference type="EMBL" id="JAZHXI010000008">
    <property type="protein sequence ID" value="KAL2069365.1"/>
    <property type="molecule type" value="Genomic_DNA"/>
</dbReference>
<evidence type="ECO:0000256" key="1">
    <source>
        <dbReference type="SAM" id="SignalP"/>
    </source>
</evidence>
<accession>A0ABR4CHD2</accession>
<name>A0ABR4CHD2_9HELO</name>